<dbReference type="SUPFAM" id="SSF52768">
    <property type="entry name" value="Arginase/deacetylase"/>
    <property type="match status" value="1"/>
</dbReference>
<evidence type="ECO:0000256" key="1">
    <source>
        <dbReference type="ARBA" id="ARBA00022723"/>
    </source>
</evidence>
<dbReference type="InterPro" id="IPR006035">
    <property type="entry name" value="Ureohydrolase"/>
</dbReference>
<dbReference type="InterPro" id="IPR023696">
    <property type="entry name" value="Ureohydrolase_dom_sf"/>
</dbReference>
<dbReference type="PANTHER" id="PTHR11358">
    <property type="entry name" value="ARGINASE/AGMATINASE"/>
    <property type="match status" value="1"/>
</dbReference>
<dbReference type="AlphaFoldDB" id="A0A2P6MZT2"/>
<evidence type="ECO:0000313" key="4">
    <source>
        <dbReference type="EMBL" id="PRP77207.1"/>
    </source>
</evidence>
<dbReference type="GO" id="GO:0008783">
    <property type="term" value="F:agmatinase activity"/>
    <property type="evidence" value="ECO:0007669"/>
    <property type="project" value="TreeGrafter"/>
</dbReference>
<accession>A0A2P6MZT2</accession>
<keyword evidence="2" id="KW-0378">Hydrolase</keyword>
<evidence type="ECO:0000256" key="3">
    <source>
        <dbReference type="PROSITE-ProRule" id="PRU00742"/>
    </source>
</evidence>
<gene>
    <name evidence="4" type="ORF">PROFUN_13393</name>
</gene>
<dbReference type="Gene3D" id="3.40.800.10">
    <property type="entry name" value="Ureohydrolase domain"/>
    <property type="match status" value="1"/>
</dbReference>
<comment type="caution">
    <text evidence="4">The sequence shown here is derived from an EMBL/GenBank/DDBJ whole genome shotgun (WGS) entry which is preliminary data.</text>
</comment>
<dbReference type="InParanoid" id="A0A2P6MZT2"/>
<dbReference type="PANTHER" id="PTHR11358:SF26">
    <property type="entry name" value="GUANIDINO ACID HYDROLASE, MITOCHONDRIAL"/>
    <property type="match status" value="1"/>
</dbReference>
<name>A0A2P6MZT2_9EUKA</name>
<dbReference type="GO" id="GO:0033389">
    <property type="term" value="P:putrescine biosynthetic process from arginine, via agmatine"/>
    <property type="evidence" value="ECO:0007669"/>
    <property type="project" value="TreeGrafter"/>
</dbReference>
<evidence type="ECO:0000256" key="2">
    <source>
        <dbReference type="ARBA" id="ARBA00022801"/>
    </source>
</evidence>
<organism evidence="4 5">
    <name type="scientific">Planoprotostelium fungivorum</name>
    <dbReference type="NCBI Taxonomy" id="1890364"/>
    <lineage>
        <taxon>Eukaryota</taxon>
        <taxon>Amoebozoa</taxon>
        <taxon>Evosea</taxon>
        <taxon>Variosea</taxon>
        <taxon>Cavosteliida</taxon>
        <taxon>Cavosteliaceae</taxon>
        <taxon>Planoprotostelium</taxon>
    </lineage>
</organism>
<dbReference type="Pfam" id="PF00491">
    <property type="entry name" value="Arginase"/>
    <property type="match status" value="1"/>
</dbReference>
<keyword evidence="1" id="KW-0479">Metal-binding</keyword>
<dbReference type="CDD" id="cd09988">
    <property type="entry name" value="Formimidoylglutamase"/>
    <property type="match status" value="1"/>
</dbReference>
<comment type="similarity">
    <text evidence="3">Belongs to the arginase family.</text>
</comment>
<evidence type="ECO:0000313" key="5">
    <source>
        <dbReference type="Proteomes" id="UP000241769"/>
    </source>
</evidence>
<keyword evidence="5" id="KW-1185">Reference proteome</keyword>
<dbReference type="GO" id="GO:0046872">
    <property type="term" value="F:metal ion binding"/>
    <property type="evidence" value="ECO:0007669"/>
    <property type="project" value="UniProtKB-KW"/>
</dbReference>
<proteinExistence type="inferred from homology"/>
<sequence>MVTRKLRCFREGNLVMQLRISSSSCMVHLVHPVFDTSGRSVYPNNHETMTDDPRLGDIITHEEPVGQKPAAVALLGFPYDEGVSRNGGRTGAREGPSTLRTLYKRMGTVVNPEYDIDLRTIGVHDVGDIDPDHPLEEAHSRLRARVSNLLSIKGVVPFVVGGGNDQSFPNGSALIESCEGQSVGVINIDAHLDVRPLKEGKTHSGSPFRQLMEESGLEPQRFVEFAAQGNQCSATHVKYLTEKGGKIHWLSSLRSSDRPVVQVFREIIDHLGDNIFVSFDIDAISGADCPGVSAVGTIGITAQEALDICYAAGRHPKVRLFDLSEYNPQVEAYRTGRLVANMFYFFSMGLAQRIKDGNK</sequence>
<protein>
    <submittedName>
        <fullName evidence="4">Putative arginase</fullName>
    </submittedName>
</protein>
<dbReference type="PROSITE" id="PS51409">
    <property type="entry name" value="ARGINASE_2"/>
    <property type="match status" value="1"/>
</dbReference>
<dbReference type="EMBL" id="MDYQ01000275">
    <property type="protein sequence ID" value="PRP77207.1"/>
    <property type="molecule type" value="Genomic_DNA"/>
</dbReference>
<dbReference type="STRING" id="1890364.A0A2P6MZT2"/>
<reference evidence="4 5" key="1">
    <citation type="journal article" date="2018" name="Genome Biol. Evol.">
        <title>Multiple Roots of Fruiting Body Formation in Amoebozoa.</title>
        <authorList>
            <person name="Hillmann F."/>
            <person name="Forbes G."/>
            <person name="Novohradska S."/>
            <person name="Ferling I."/>
            <person name="Riege K."/>
            <person name="Groth M."/>
            <person name="Westermann M."/>
            <person name="Marz M."/>
            <person name="Spaller T."/>
            <person name="Winckler T."/>
            <person name="Schaap P."/>
            <person name="Glockner G."/>
        </authorList>
    </citation>
    <scope>NUCLEOTIDE SEQUENCE [LARGE SCALE GENOMIC DNA]</scope>
    <source>
        <strain evidence="4 5">Jena</strain>
    </source>
</reference>
<dbReference type="OrthoDB" id="25260at2759"/>
<dbReference type="Proteomes" id="UP000241769">
    <property type="component" value="Unassembled WGS sequence"/>
</dbReference>